<feature type="transmembrane region" description="Helical" evidence="5">
    <location>
        <begin position="16"/>
        <end position="42"/>
    </location>
</feature>
<keyword evidence="3 5" id="KW-1133">Transmembrane helix</keyword>
<name>A0A8H4RE96_9HELO</name>
<accession>A0A8H4RE96</accession>
<evidence type="ECO:0000256" key="4">
    <source>
        <dbReference type="ARBA" id="ARBA00023136"/>
    </source>
</evidence>
<evidence type="ECO:0000256" key="3">
    <source>
        <dbReference type="ARBA" id="ARBA00022989"/>
    </source>
</evidence>
<feature type="transmembrane region" description="Helical" evidence="5">
    <location>
        <begin position="81"/>
        <end position="98"/>
    </location>
</feature>
<dbReference type="OrthoDB" id="10021397at2759"/>
<comment type="caution">
    <text evidence="6">The sequence shown here is derived from an EMBL/GenBank/DDBJ whole genome shotgun (WGS) entry which is preliminary data.</text>
</comment>
<dbReference type="Proteomes" id="UP000566819">
    <property type="component" value="Unassembled WGS sequence"/>
</dbReference>
<evidence type="ECO:0000256" key="1">
    <source>
        <dbReference type="ARBA" id="ARBA00004141"/>
    </source>
</evidence>
<dbReference type="PANTHER" id="PTHR23501">
    <property type="entry name" value="MAJOR FACILITATOR SUPERFAMILY"/>
    <property type="match status" value="1"/>
</dbReference>
<keyword evidence="7" id="KW-1185">Reference proteome</keyword>
<keyword evidence="4 5" id="KW-0472">Membrane</keyword>
<dbReference type="GO" id="GO:0022857">
    <property type="term" value="F:transmembrane transporter activity"/>
    <property type="evidence" value="ECO:0007669"/>
    <property type="project" value="InterPro"/>
</dbReference>
<dbReference type="InterPro" id="IPR011701">
    <property type="entry name" value="MFS"/>
</dbReference>
<evidence type="ECO:0000313" key="6">
    <source>
        <dbReference type="EMBL" id="KAF4626587.1"/>
    </source>
</evidence>
<sequence length="280" mass="30331">MENPALDEPYLQSWRLALVTTSLCLGTFLVALDVNIIGVAVPKITSVFDSLGDASWYAAAYLLTMTALQPTMGYLYKSFNVPYMMIGMVFCDIGAGLITRLDTNTPKAQWAVFLFIAGTGLGTAMQLPYTAIQVVLNDSDISTGNGLFVFFNQLGGMIGIPIAQSLFLSDLRVQVSTLVPSLDPNVVISAGATRLRQIAETSNVPLLSLQKAYANALSRPYILALSAACASTLIVPFMEWRNIKKEAGIRMTNAEIESRVGIALQDEKEQIKNEMTSVEG</sequence>
<dbReference type="GO" id="GO:0005886">
    <property type="term" value="C:plasma membrane"/>
    <property type="evidence" value="ECO:0007669"/>
    <property type="project" value="TreeGrafter"/>
</dbReference>
<proteinExistence type="predicted"/>
<evidence type="ECO:0008006" key="8">
    <source>
        <dbReference type="Google" id="ProtNLM"/>
    </source>
</evidence>
<comment type="subcellular location">
    <subcellularLocation>
        <location evidence="1">Membrane</location>
        <topology evidence="1">Multi-pass membrane protein</topology>
    </subcellularLocation>
</comment>
<gene>
    <name evidence="6" type="ORF">G7Y89_g11571</name>
</gene>
<dbReference type="EMBL" id="JAAMPI010001126">
    <property type="protein sequence ID" value="KAF4626587.1"/>
    <property type="molecule type" value="Genomic_DNA"/>
</dbReference>
<dbReference type="PANTHER" id="PTHR23501:SF199">
    <property type="entry name" value="MFS EFFLUX TRANSPORTER INPD-RELATED"/>
    <property type="match status" value="1"/>
</dbReference>
<evidence type="ECO:0000256" key="5">
    <source>
        <dbReference type="SAM" id="Phobius"/>
    </source>
</evidence>
<evidence type="ECO:0000256" key="2">
    <source>
        <dbReference type="ARBA" id="ARBA00022692"/>
    </source>
</evidence>
<evidence type="ECO:0000313" key="7">
    <source>
        <dbReference type="Proteomes" id="UP000566819"/>
    </source>
</evidence>
<keyword evidence="2 5" id="KW-0812">Transmembrane</keyword>
<dbReference type="Gene3D" id="1.20.1250.20">
    <property type="entry name" value="MFS general substrate transporter like domains"/>
    <property type="match status" value="1"/>
</dbReference>
<reference evidence="6 7" key="1">
    <citation type="submission" date="2020-03" db="EMBL/GenBank/DDBJ databases">
        <title>Draft Genome Sequence of Cudoniella acicularis.</title>
        <authorList>
            <person name="Buettner E."/>
            <person name="Kellner H."/>
        </authorList>
    </citation>
    <scope>NUCLEOTIDE SEQUENCE [LARGE SCALE GENOMIC DNA]</scope>
    <source>
        <strain evidence="6 7">DSM 108380</strain>
    </source>
</reference>
<dbReference type="InterPro" id="IPR036259">
    <property type="entry name" value="MFS_trans_sf"/>
</dbReference>
<organism evidence="6 7">
    <name type="scientific">Cudoniella acicularis</name>
    <dbReference type="NCBI Taxonomy" id="354080"/>
    <lineage>
        <taxon>Eukaryota</taxon>
        <taxon>Fungi</taxon>
        <taxon>Dikarya</taxon>
        <taxon>Ascomycota</taxon>
        <taxon>Pezizomycotina</taxon>
        <taxon>Leotiomycetes</taxon>
        <taxon>Helotiales</taxon>
        <taxon>Tricladiaceae</taxon>
        <taxon>Cudoniella</taxon>
    </lineage>
</organism>
<dbReference type="SUPFAM" id="SSF103473">
    <property type="entry name" value="MFS general substrate transporter"/>
    <property type="match status" value="1"/>
</dbReference>
<protein>
    <recommendedName>
        <fullName evidence="8">Major facilitator superfamily (MFS) profile domain-containing protein</fullName>
    </recommendedName>
</protein>
<dbReference type="Pfam" id="PF07690">
    <property type="entry name" value="MFS_1"/>
    <property type="match status" value="1"/>
</dbReference>
<feature type="transmembrane region" description="Helical" evidence="5">
    <location>
        <begin position="54"/>
        <end position="75"/>
    </location>
</feature>
<feature type="transmembrane region" description="Helical" evidence="5">
    <location>
        <begin position="110"/>
        <end position="129"/>
    </location>
</feature>
<dbReference type="AlphaFoldDB" id="A0A8H4RE96"/>